<feature type="compositionally biased region" description="Basic and acidic residues" evidence="1">
    <location>
        <begin position="103"/>
        <end position="114"/>
    </location>
</feature>
<dbReference type="Proteomes" id="UP000619260">
    <property type="component" value="Unassembled WGS sequence"/>
</dbReference>
<feature type="compositionally biased region" description="Gly residues" evidence="1">
    <location>
        <begin position="52"/>
        <end position="65"/>
    </location>
</feature>
<feature type="region of interest" description="Disordered" evidence="1">
    <location>
        <begin position="95"/>
        <end position="114"/>
    </location>
</feature>
<dbReference type="RefSeq" id="WP_203904352.1">
    <property type="nucleotide sequence ID" value="NZ_BOPF01000041.1"/>
</dbReference>
<evidence type="ECO:0000256" key="1">
    <source>
        <dbReference type="SAM" id="MobiDB-lite"/>
    </source>
</evidence>
<gene>
    <name evidence="2" type="ORF">Val02_78130</name>
</gene>
<sequence length="114" mass="11557">MREEGYLALGVAALGYQPALQALLAHAEAGCADRDADVRPGPVHQAVGYLAGGGLPNGPSGGTGGLRASNSSVSALRVESARADSVRTSRSAALQFSPVPGVRSRDHEPVEVVP</sequence>
<comment type="caution">
    <text evidence="2">The sequence shown here is derived from an EMBL/GenBank/DDBJ whole genome shotgun (WGS) entry which is preliminary data.</text>
</comment>
<dbReference type="AlphaFoldDB" id="A0A8J3YUI8"/>
<evidence type="ECO:0000313" key="3">
    <source>
        <dbReference type="Proteomes" id="UP000619260"/>
    </source>
</evidence>
<reference evidence="2" key="1">
    <citation type="submission" date="2021-01" db="EMBL/GenBank/DDBJ databases">
        <title>Whole genome shotgun sequence of Virgisporangium aliadipatigenens NBRC 105644.</title>
        <authorList>
            <person name="Komaki H."/>
            <person name="Tamura T."/>
        </authorList>
    </citation>
    <scope>NUCLEOTIDE SEQUENCE</scope>
    <source>
        <strain evidence="2">NBRC 105644</strain>
    </source>
</reference>
<dbReference type="EMBL" id="BOPF01000041">
    <property type="protein sequence ID" value="GIJ50927.1"/>
    <property type="molecule type" value="Genomic_DNA"/>
</dbReference>
<accession>A0A8J3YUI8</accession>
<feature type="region of interest" description="Disordered" evidence="1">
    <location>
        <begin position="52"/>
        <end position="90"/>
    </location>
</feature>
<evidence type="ECO:0000313" key="2">
    <source>
        <dbReference type="EMBL" id="GIJ50927.1"/>
    </source>
</evidence>
<protein>
    <submittedName>
        <fullName evidence="2">Uncharacterized protein</fullName>
    </submittedName>
</protein>
<name>A0A8J3YUI8_9ACTN</name>
<keyword evidence="3" id="KW-1185">Reference proteome</keyword>
<organism evidence="2 3">
    <name type="scientific">Virgisporangium aliadipatigenens</name>
    <dbReference type="NCBI Taxonomy" id="741659"/>
    <lineage>
        <taxon>Bacteria</taxon>
        <taxon>Bacillati</taxon>
        <taxon>Actinomycetota</taxon>
        <taxon>Actinomycetes</taxon>
        <taxon>Micromonosporales</taxon>
        <taxon>Micromonosporaceae</taxon>
        <taxon>Virgisporangium</taxon>
    </lineage>
</organism>
<proteinExistence type="predicted"/>